<protein>
    <submittedName>
        <fullName evidence="1">Uncharacterized protein</fullName>
    </submittedName>
</protein>
<keyword evidence="2" id="KW-1185">Reference proteome</keyword>
<dbReference type="EMBL" id="FWPT01000005">
    <property type="protein sequence ID" value="SMA47383.1"/>
    <property type="molecule type" value="Genomic_DNA"/>
</dbReference>
<sequence length="317" mass="35171">MTKASLNISLPEASIATIEQARVSLRDIVSNLRPARVSLVRNEKLAAGQGCTIAERKAETSKSLMALLNALIDAPLNAETVFTLQVWASECLADLATIRTWAQLNAHGETFGHNEIIGVLLGQVREVRDLVRAAKLERTVLALPCTDSEIICAVPYGYDLPAFYFSNEEEYNTKLEAAKFIDRVRNCCGDYEHSLEFIDGEGSQEMLDSCRELEDYFEMAERLASMSGYEQAALAYLIENNQLSFADAIEKYEEVMVTDEAPDSLAYEYAEECLGLSGAALQYFNAESFARDCMLNGDWNTFRHAGTTYTIQNAASL</sequence>
<proteinExistence type="predicted"/>
<dbReference type="RefSeq" id="WP_087110157.1">
    <property type="nucleotide sequence ID" value="NZ_CBCSCN010000003.1"/>
</dbReference>
<organism evidence="1 2">
    <name type="scientific">Parendozoicomonas haliclonae</name>
    <dbReference type="NCBI Taxonomy" id="1960125"/>
    <lineage>
        <taxon>Bacteria</taxon>
        <taxon>Pseudomonadati</taxon>
        <taxon>Pseudomonadota</taxon>
        <taxon>Gammaproteobacteria</taxon>
        <taxon>Oceanospirillales</taxon>
        <taxon>Endozoicomonadaceae</taxon>
        <taxon>Parendozoicomonas</taxon>
    </lineage>
</organism>
<gene>
    <name evidence="1" type="ORF">EHSB41UT_02397</name>
</gene>
<name>A0A1X7AMJ4_9GAMM</name>
<dbReference type="AlphaFoldDB" id="A0A1X7AMJ4"/>
<accession>A0A1X7AMJ4</accession>
<reference evidence="1 2" key="1">
    <citation type="submission" date="2017-03" db="EMBL/GenBank/DDBJ databases">
        <authorList>
            <person name="Afonso C.L."/>
            <person name="Miller P.J."/>
            <person name="Scott M.A."/>
            <person name="Spackman E."/>
            <person name="Goraichik I."/>
            <person name="Dimitrov K.M."/>
            <person name="Suarez D.L."/>
            <person name="Swayne D.E."/>
        </authorList>
    </citation>
    <scope>NUCLEOTIDE SEQUENCE [LARGE SCALE GENOMIC DNA]</scope>
    <source>
        <strain evidence="1">SB41UT1</strain>
    </source>
</reference>
<evidence type="ECO:0000313" key="2">
    <source>
        <dbReference type="Proteomes" id="UP000196573"/>
    </source>
</evidence>
<dbReference type="Proteomes" id="UP000196573">
    <property type="component" value="Unassembled WGS sequence"/>
</dbReference>
<evidence type="ECO:0000313" key="1">
    <source>
        <dbReference type="EMBL" id="SMA47383.1"/>
    </source>
</evidence>